<dbReference type="InterPro" id="IPR042183">
    <property type="entry name" value="MmgE/PrpD_sf_1"/>
</dbReference>
<evidence type="ECO:0000313" key="3">
    <source>
        <dbReference type="Proteomes" id="UP000077173"/>
    </source>
</evidence>
<reference evidence="2 3" key="1">
    <citation type="submission" date="2016-02" db="EMBL/GenBank/DDBJ databases">
        <title>Draft genome sequence of the strain BR 10247T Bradyrhizobium neotropicale isolated from nodules of Centrolobium paraense.</title>
        <authorList>
            <person name="Simoes-Araujo J.L."/>
            <person name="Barauna A.C."/>
            <person name="Silva K."/>
            <person name="Zilli J.E."/>
        </authorList>
    </citation>
    <scope>NUCLEOTIDE SEQUENCE [LARGE SCALE GENOMIC DNA]</scope>
    <source>
        <strain evidence="2 3">BR 10247</strain>
    </source>
</reference>
<organism evidence="2 3">
    <name type="scientific">Bradyrhizobium neotropicale</name>
    <dbReference type="NCBI Taxonomy" id="1497615"/>
    <lineage>
        <taxon>Bacteria</taxon>
        <taxon>Pseudomonadati</taxon>
        <taxon>Pseudomonadota</taxon>
        <taxon>Alphaproteobacteria</taxon>
        <taxon>Hyphomicrobiales</taxon>
        <taxon>Nitrobacteraceae</taxon>
        <taxon>Bradyrhizobium</taxon>
    </lineage>
</organism>
<accession>A0A176ZDV7</accession>
<feature type="domain" description="MmgE/PrpD N-terminal" evidence="1">
    <location>
        <begin position="3"/>
        <end position="203"/>
    </location>
</feature>
<evidence type="ECO:0000259" key="1">
    <source>
        <dbReference type="Pfam" id="PF03972"/>
    </source>
</evidence>
<dbReference type="InterPro" id="IPR045336">
    <property type="entry name" value="MmgE_PrpD_N"/>
</dbReference>
<dbReference type="SUPFAM" id="SSF103378">
    <property type="entry name" value="2-methylcitrate dehydratase PrpD"/>
    <property type="match status" value="1"/>
</dbReference>
<dbReference type="AlphaFoldDB" id="A0A176ZDV7"/>
<name>A0A176ZDV7_9BRAD</name>
<dbReference type="Pfam" id="PF03972">
    <property type="entry name" value="MmgE_PrpD_N"/>
    <property type="match status" value="1"/>
</dbReference>
<proteinExistence type="predicted"/>
<dbReference type="RefSeq" id="WP_245315474.1">
    <property type="nucleotide sequence ID" value="NZ_LSEF01000032.1"/>
</dbReference>
<comment type="caution">
    <text evidence="2">The sequence shown here is derived from an EMBL/GenBank/DDBJ whole genome shotgun (WGS) entry which is preliminary data.</text>
</comment>
<dbReference type="InterPro" id="IPR036148">
    <property type="entry name" value="MmgE/PrpD_sf"/>
</dbReference>
<dbReference type="GO" id="GO:0016829">
    <property type="term" value="F:lyase activity"/>
    <property type="evidence" value="ECO:0007669"/>
    <property type="project" value="InterPro"/>
</dbReference>
<protein>
    <recommendedName>
        <fullName evidence="1">MmgE/PrpD N-terminal domain-containing protein</fullName>
    </recommendedName>
</protein>
<evidence type="ECO:0000313" key="2">
    <source>
        <dbReference type="EMBL" id="OAF18759.1"/>
    </source>
</evidence>
<dbReference type="Gene3D" id="1.10.4100.10">
    <property type="entry name" value="2-methylcitrate dehydratase PrpD"/>
    <property type="match status" value="1"/>
</dbReference>
<dbReference type="Proteomes" id="UP000077173">
    <property type="component" value="Unassembled WGS sequence"/>
</dbReference>
<keyword evidence="3" id="KW-1185">Reference proteome</keyword>
<gene>
    <name evidence="2" type="ORF">AXW67_02680</name>
</gene>
<dbReference type="EMBL" id="LSEF01000032">
    <property type="protein sequence ID" value="OAF18759.1"/>
    <property type="molecule type" value="Genomic_DNA"/>
</dbReference>
<sequence length="312" mass="31695">MSSLAERISAYDPQPRDAKALGRARAAVITAFGRTLSGAPAAITTALLANPGVAMPGGPSLVFGTERRTSAVDAALINATAAVAGSEASPDAANGAFVVSLFGLCEERGKTGQEFIDAVISGADISRSLALPPSAGQLGSALLGSVAAAARLLELSRPKIAAALLMAGVANAGNSAAGQGGPEALMVGQSLRNGLLAALLAEAMDEASCHEMIGGDQRAAGDGLPGAEAFDLLAVQSPPGADLWDQFDQQAGAVLRRDDVAPLFERLETIDKVNDLATVSRLLQGRGTRAAPKKVVFAPRGTHEPEETNWVP</sequence>